<dbReference type="EMBL" id="VLLL01000006">
    <property type="protein sequence ID" value="TWJ11869.1"/>
    <property type="molecule type" value="Genomic_DNA"/>
</dbReference>
<dbReference type="AlphaFoldDB" id="A0A562V1U0"/>
<reference evidence="2 3" key="1">
    <citation type="journal article" date="2013" name="Stand. Genomic Sci.">
        <title>Genomic Encyclopedia of Type Strains, Phase I: The one thousand microbial genomes (KMG-I) project.</title>
        <authorList>
            <person name="Kyrpides N.C."/>
            <person name="Woyke T."/>
            <person name="Eisen J.A."/>
            <person name="Garrity G."/>
            <person name="Lilburn T.G."/>
            <person name="Beck B.J."/>
            <person name="Whitman W.B."/>
            <person name="Hugenholtz P."/>
            <person name="Klenk H.P."/>
        </authorList>
    </citation>
    <scope>NUCLEOTIDE SEQUENCE [LARGE SCALE GENOMIC DNA]</scope>
    <source>
        <strain evidence="2 3">DSM 45044</strain>
    </source>
</reference>
<accession>A0A562V1U0</accession>
<name>A0A562V1U0_9ACTN</name>
<gene>
    <name evidence="2" type="ORF">LX16_2607</name>
</gene>
<comment type="caution">
    <text evidence="2">The sequence shown here is derived from an EMBL/GenBank/DDBJ whole genome shotgun (WGS) entry which is preliminary data.</text>
</comment>
<proteinExistence type="predicted"/>
<evidence type="ECO:0008006" key="4">
    <source>
        <dbReference type="Google" id="ProtNLM"/>
    </source>
</evidence>
<organism evidence="2 3">
    <name type="scientific">Stackebrandtia albiflava</name>
    <dbReference type="NCBI Taxonomy" id="406432"/>
    <lineage>
        <taxon>Bacteria</taxon>
        <taxon>Bacillati</taxon>
        <taxon>Actinomycetota</taxon>
        <taxon>Actinomycetes</taxon>
        <taxon>Glycomycetales</taxon>
        <taxon>Glycomycetaceae</taxon>
        <taxon>Stackebrandtia</taxon>
    </lineage>
</organism>
<dbReference type="OrthoDB" id="4223102at2"/>
<evidence type="ECO:0000313" key="3">
    <source>
        <dbReference type="Proteomes" id="UP000321617"/>
    </source>
</evidence>
<evidence type="ECO:0000313" key="2">
    <source>
        <dbReference type="EMBL" id="TWJ11869.1"/>
    </source>
</evidence>
<keyword evidence="3" id="KW-1185">Reference proteome</keyword>
<evidence type="ECO:0000256" key="1">
    <source>
        <dbReference type="SAM" id="SignalP"/>
    </source>
</evidence>
<dbReference type="RefSeq" id="WP_147138531.1">
    <property type="nucleotide sequence ID" value="NZ_BAABIJ010000002.1"/>
</dbReference>
<dbReference type="Proteomes" id="UP000321617">
    <property type="component" value="Unassembled WGS sequence"/>
</dbReference>
<feature type="signal peptide" evidence="1">
    <location>
        <begin position="1"/>
        <end position="30"/>
    </location>
</feature>
<keyword evidence="1" id="KW-0732">Signal</keyword>
<sequence length="137" mass="14231">MSMPSFAKRVSAAVATAVIGSIAVAGTATADADPVLEIYAPYAQAAAEVAADGTVRNAKNVTVTKPGTGKYCLKLDVVKPVTELVPTAVLRNNAPWDSEIYVDTHPTSTCGNDAETVLVTTGTGSAYKDRDFYFSVA</sequence>
<feature type="chain" id="PRO_5021805171" description="Peptidase inhibitor family I36" evidence="1">
    <location>
        <begin position="31"/>
        <end position="137"/>
    </location>
</feature>
<protein>
    <recommendedName>
        <fullName evidence="4">Peptidase inhibitor family I36</fullName>
    </recommendedName>
</protein>